<feature type="transmembrane region" description="Helical" evidence="5">
    <location>
        <begin position="417"/>
        <end position="436"/>
    </location>
</feature>
<evidence type="ECO:0000313" key="7">
    <source>
        <dbReference type="Proteomes" id="UP001174936"/>
    </source>
</evidence>
<organism evidence="6 7">
    <name type="scientific">Cercophora newfieldiana</name>
    <dbReference type="NCBI Taxonomy" id="92897"/>
    <lineage>
        <taxon>Eukaryota</taxon>
        <taxon>Fungi</taxon>
        <taxon>Dikarya</taxon>
        <taxon>Ascomycota</taxon>
        <taxon>Pezizomycotina</taxon>
        <taxon>Sordariomycetes</taxon>
        <taxon>Sordariomycetidae</taxon>
        <taxon>Sordariales</taxon>
        <taxon>Lasiosphaeriaceae</taxon>
        <taxon>Cercophora</taxon>
    </lineage>
</organism>
<name>A0AA39YSQ8_9PEZI</name>
<evidence type="ECO:0000256" key="3">
    <source>
        <dbReference type="ARBA" id="ARBA00022989"/>
    </source>
</evidence>
<dbReference type="GO" id="GO:0022857">
    <property type="term" value="F:transmembrane transporter activity"/>
    <property type="evidence" value="ECO:0007669"/>
    <property type="project" value="InterPro"/>
</dbReference>
<evidence type="ECO:0000256" key="5">
    <source>
        <dbReference type="SAM" id="Phobius"/>
    </source>
</evidence>
<feature type="transmembrane region" description="Helical" evidence="5">
    <location>
        <begin position="360"/>
        <end position="378"/>
    </location>
</feature>
<evidence type="ECO:0000256" key="4">
    <source>
        <dbReference type="ARBA" id="ARBA00023136"/>
    </source>
</evidence>
<dbReference type="SUPFAM" id="SSF103473">
    <property type="entry name" value="MFS general substrate transporter"/>
    <property type="match status" value="1"/>
</dbReference>
<evidence type="ECO:0000313" key="6">
    <source>
        <dbReference type="EMBL" id="KAK0657944.1"/>
    </source>
</evidence>
<dbReference type="InterPro" id="IPR011701">
    <property type="entry name" value="MFS"/>
</dbReference>
<feature type="transmembrane region" description="Helical" evidence="5">
    <location>
        <begin position="94"/>
        <end position="113"/>
    </location>
</feature>
<dbReference type="CDD" id="cd06174">
    <property type="entry name" value="MFS"/>
    <property type="match status" value="1"/>
</dbReference>
<feature type="transmembrane region" description="Helical" evidence="5">
    <location>
        <begin position="282"/>
        <end position="301"/>
    </location>
</feature>
<dbReference type="AlphaFoldDB" id="A0AA39YSQ8"/>
<keyword evidence="3 5" id="KW-1133">Transmembrane helix</keyword>
<dbReference type="PANTHER" id="PTHR23507:SF1">
    <property type="entry name" value="FI18259P1-RELATED"/>
    <property type="match status" value="1"/>
</dbReference>
<dbReference type="Gene3D" id="1.20.1250.20">
    <property type="entry name" value="MFS general substrate transporter like domains"/>
    <property type="match status" value="1"/>
</dbReference>
<reference evidence="6" key="1">
    <citation type="submission" date="2023-06" db="EMBL/GenBank/DDBJ databases">
        <title>Genome-scale phylogeny and comparative genomics of the fungal order Sordariales.</title>
        <authorList>
            <consortium name="Lawrence Berkeley National Laboratory"/>
            <person name="Hensen N."/>
            <person name="Bonometti L."/>
            <person name="Westerberg I."/>
            <person name="Brannstrom I.O."/>
            <person name="Guillou S."/>
            <person name="Cros-Aarteil S."/>
            <person name="Calhoun S."/>
            <person name="Haridas S."/>
            <person name="Kuo A."/>
            <person name="Mondo S."/>
            <person name="Pangilinan J."/>
            <person name="Riley R."/>
            <person name="Labutti K."/>
            <person name="Andreopoulos B."/>
            <person name="Lipzen A."/>
            <person name="Chen C."/>
            <person name="Yanf M."/>
            <person name="Daum C."/>
            <person name="Ng V."/>
            <person name="Clum A."/>
            <person name="Steindorff A."/>
            <person name="Ohm R."/>
            <person name="Martin F."/>
            <person name="Silar P."/>
            <person name="Natvig D."/>
            <person name="Lalanne C."/>
            <person name="Gautier V."/>
            <person name="Ament-Velasquez S.L."/>
            <person name="Kruys A."/>
            <person name="Hutchinson M.I."/>
            <person name="Powell A.J."/>
            <person name="Barry K."/>
            <person name="Miller A.N."/>
            <person name="Grigoriev I.V."/>
            <person name="Debuchy R."/>
            <person name="Gladieux P."/>
            <person name="Thoren M.H."/>
            <person name="Johannesson H."/>
        </authorList>
    </citation>
    <scope>NUCLEOTIDE SEQUENCE</scope>
    <source>
        <strain evidence="6">SMH2532-1</strain>
    </source>
</reference>
<comment type="subcellular location">
    <subcellularLocation>
        <location evidence="1">Membrane</location>
        <topology evidence="1">Multi-pass membrane protein</topology>
    </subcellularLocation>
</comment>
<keyword evidence="4 5" id="KW-0472">Membrane</keyword>
<sequence length="496" mass="52662">MPKYHDHPIADLNMKSSYQAPHPEFTPLLSHTRIPSRSSPSERSFSPPVLLVTLTLFTTLTLSPLLTAPSHLSQLEDAVCDERISSLMYRKETLGRLLTILLAIPYGFASDIFGRKKMIQLGMSGVLLGELITAFACNGTFFGMMDVSAEGVWIAEGMRFLGGGVDILKGMLAAVVIDSFGDGESAGLLPRAGVFLLIGSLTVLIEMPASPLASLLSSISLLSPEIFAMILQTTAMIATTAFPETSPAHSLKSIHLSPDSNSSTIPAWAHPKPRRGSLTSRNTLLILLSTLLTTTATYSLSPSLITTYTTTHFSWTTNDSSFLLTSTSIITLAALSALLPWMKNTITKRTSLSVGNRDRVLTKASAWALAVGSFFMAVSNNGSMFAFGACIAALGWGYNVMVFALGASLVSEHETGMFCGALVMAQSVGGMLAGALMEGVFESGVELGGVWKGLPYMLATVLLSGAACLVGFGVRIQDEETVGLGDEVEVREGKAV</sequence>
<feature type="transmembrane region" description="Helical" evidence="5">
    <location>
        <begin position="456"/>
        <end position="474"/>
    </location>
</feature>
<dbReference type="EMBL" id="JAULSV010000001">
    <property type="protein sequence ID" value="KAK0657944.1"/>
    <property type="molecule type" value="Genomic_DNA"/>
</dbReference>
<dbReference type="Proteomes" id="UP001174936">
    <property type="component" value="Unassembled WGS sequence"/>
</dbReference>
<dbReference type="PANTHER" id="PTHR23507">
    <property type="entry name" value="ZGC:174356"/>
    <property type="match status" value="1"/>
</dbReference>
<gene>
    <name evidence="6" type="ORF">B0T16DRAFT_453356</name>
</gene>
<feature type="transmembrane region" description="Helical" evidence="5">
    <location>
        <begin position="384"/>
        <end position="405"/>
    </location>
</feature>
<proteinExistence type="predicted"/>
<protein>
    <submittedName>
        <fullName evidence="6">Major facilitator superfamily domain-containing protein</fullName>
    </submittedName>
</protein>
<keyword evidence="2 5" id="KW-0812">Transmembrane</keyword>
<dbReference type="Pfam" id="PF07690">
    <property type="entry name" value="MFS_1"/>
    <property type="match status" value="1"/>
</dbReference>
<dbReference type="GO" id="GO:0016020">
    <property type="term" value="C:membrane"/>
    <property type="evidence" value="ECO:0007669"/>
    <property type="project" value="UniProtKB-SubCell"/>
</dbReference>
<dbReference type="InterPro" id="IPR036259">
    <property type="entry name" value="MFS_trans_sf"/>
</dbReference>
<evidence type="ECO:0000256" key="2">
    <source>
        <dbReference type="ARBA" id="ARBA00022692"/>
    </source>
</evidence>
<comment type="caution">
    <text evidence="6">The sequence shown here is derived from an EMBL/GenBank/DDBJ whole genome shotgun (WGS) entry which is preliminary data.</text>
</comment>
<evidence type="ECO:0000256" key="1">
    <source>
        <dbReference type="ARBA" id="ARBA00004141"/>
    </source>
</evidence>
<feature type="transmembrane region" description="Helical" evidence="5">
    <location>
        <begin position="321"/>
        <end position="339"/>
    </location>
</feature>
<keyword evidence="7" id="KW-1185">Reference proteome</keyword>
<feature type="transmembrane region" description="Helical" evidence="5">
    <location>
        <begin position="125"/>
        <end position="145"/>
    </location>
</feature>
<accession>A0AA39YSQ8</accession>